<organism evidence="1 2">
    <name type="scientific">Leptospira fainei serovar Hurstbridge str. BUT 6</name>
    <dbReference type="NCBI Taxonomy" id="1193011"/>
    <lineage>
        <taxon>Bacteria</taxon>
        <taxon>Pseudomonadati</taxon>
        <taxon>Spirochaetota</taxon>
        <taxon>Spirochaetia</taxon>
        <taxon>Leptospirales</taxon>
        <taxon>Leptospiraceae</taxon>
        <taxon>Leptospira</taxon>
    </lineage>
</organism>
<evidence type="ECO:0000313" key="2">
    <source>
        <dbReference type="Proteomes" id="UP000014540"/>
    </source>
</evidence>
<accession>S3UZU3</accession>
<comment type="caution">
    <text evidence="1">The sequence shown here is derived from an EMBL/GenBank/DDBJ whole genome shotgun (WGS) entry which is preliminary data.</text>
</comment>
<keyword evidence="2" id="KW-1185">Reference proteome</keyword>
<proteinExistence type="predicted"/>
<dbReference type="AlphaFoldDB" id="S3UZU3"/>
<name>S3UZU3_9LEPT</name>
<reference evidence="1" key="1">
    <citation type="submission" date="2013-04" db="EMBL/GenBank/DDBJ databases">
        <authorList>
            <person name="Harkins D.M."/>
            <person name="Durkin A.S."/>
            <person name="Selengut J.D."/>
            <person name="Sanka R."/>
            <person name="DePew J."/>
            <person name="Purushe J."/>
            <person name="Ahmed A."/>
            <person name="van der Linden H."/>
            <person name="Goris M.G.A."/>
            <person name="Hartskeerl R.A."/>
            <person name="Vinetz J.M."/>
            <person name="Sutton G.G."/>
            <person name="Nelson W.C."/>
            <person name="Fouts D.E."/>
        </authorList>
    </citation>
    <scope>NUCLEOTIDE SEQUENCE [LARGE SCALE GENOMIC DNA]</scope>
    <source>
        <strain evidence="1">BUT 6</strain>
    </source>
</reference>
<dbReference type="Proteomes" id="UP000014540">
    <property type="component" value="Unassembled WGS sequence"/>
</dbReference>
<protein>
    <submittedName>
        <fullName evidence="1">Uncharacterized protein</fullName>
    </submittedName>
</protein>
<gene>
    <name evidence="1" type="ORF">LEP1GSC058_0452</name>
</gene>
<sequence>MFRRISAPLRTDFWFAIRGNLENLVHDGGWTLFGKLVLRI</sequence>
<dbReference type="EMBL" id="AKWZ02000002">
    <property type="protein sequence ID" value="EPG75941.1"/>
    <property type="molecule type" value="Genomic_DNA"/>
</dbReference>
<evidence type="ECO:0000313" key="1">
    <source>
        <dbReference type="EMBL" id="EPG75941.1"/>
    </source>
</evidence>